<evidence type="ECO:0000313" key="10">
    <source>
        <dbReference type="Proteomes" id="UP000267821"/>
    </source>
</evidence>
<dbReference type="GO" id="GO:0016020">
    <property type="term" value="C:membrane"/>
    <property type="evidence" value="ECO:0007669"/>
    <property type="project" value="UniProtKB-SubCell"/>
</dbReference>
<dbReference type="InParanoid" id="A0A3N4LQ68"/>
<organism evidence="9 10">
    <name type="scientific">Terfezia boudieri ATCC MYA-4762</name>
    <dbReference type="NCBI Taxonomy" id="1051890"/>
    <lineage>
        <taxon>Eukaryota</taxon>
        <taxon>Fungi</taxon>
        <taxon>Dikarya</taxon>
        <taxon>Ascomycota</taxon>
        <taxon>Pezizomycotina</taxon>
        <taxon>Pezizomycetes</taxon>
        <taxon>Pezizales</taxon>
        <taxon>Pezizaceae</taxon>
        <taxon>Terfezia</taxon>
    </lineage>
</organism>
<dbReference type="Proteomes" id="UP000267821">
    <property type="component" value="Unassembled WGS sequence"/>
</dbReference>
<comment type="subcellular location">
    <subcellularLocation>
        <location evidence="1">Membrane</location>
        <topology evidence="1">Multi-pass membrane protein</topology>
    </subcellularLocation>
</comment>
<dbReference type="GO" id="GO:0016125">
    <property type="term" value="P:sterol metabolic process"/>
    <property type="evidence" value="ECO:0007669"/>
    <property type="project" value="InterPro"/>
</dbReference>
<proteinExistence type="inferred from homology"/>
<dbReference type="InterPro" id="IPR007905">
    <property type="entry name" value="EBP"/>
</dbReference>
<sequence length="247" mass="27450">MSVIEEPPVSVSALLSDPVTVLSLGLTVVLLIAAYTISLVSLAPTTTAKIRTIFIWHLFDVLVHFILEGSFVYHSLFSFATPEQLELQPPHIQSLPYRVAGALFSDAPMAKVWQVYAKADLRWGVGEPNIVSMELLTVVGAGSIAALAVYMIARDEKMGVKAGEASGRKKWFWMVVLATGELYGGFMTFVPEWIVGSPSLVTSNWVYKWLYLFFFNTLWVCFPGWILYEGYCELLKDGGRAVEKKKA</sequence>
<evidence type="ECO:0000256" key="6">
    <source>
        <dbReference type="PROSITE-ProRule" id="PRU01087"/>
    </source>
</evidence>
<feature type="domain" description="EXPERA" evidence="8">
    <location>
        <begin position="49"/>
        <end position="227"/>
    </location>
</feature>
<evidence type="ECO:0000256" key="7">
    <source>
        <dbReference type="SAM" id="Phobius"/>
    </source>
</evidence>
<evidence type="ECO:0000256" key="5">
    <source>
        <dbReference type="ARBA" id="ARBA00023136"/>
    </source>
</evidence>
<dbReference type="GO" id="GO:0005783">
    <property type="term" value="C:endoplasmic reticulum"/>
    <property type="evidence" value="ECO:0007669"/>
    <property type="project" value="TreeGrafter"/>
</dbReference>
<keyword evidence="5 6" id="KW-0472">Membrane</keyword>
<dbReference type="OrthoDB" id="5415655at2759"/>
<dbReference type="GO" id="GO:0047750">
    <property type="term" value="F:cholestenol delta-isomerase activity"/>
    <property type="evidence" value="ECO:0007669"/>
    <property type="project" value="InterPro"/>
</dbReference>
<dbReference type="PROSITE" id="PS51751">
    <property type="entry name" value="EXPERA"/>
    <property type="match status" value="1"/>
</dbReference>
<evidence type="ECO:0000256" key="1">
    <source>
        <dbReference type="ARBA" id="ARBA00004141"/>
    </source>
</evidence>
<feature type="transmembrane region" description="Helical" evidence="7">
    <location>
        <begin position="171"/>
        <end position="189"/>
    </location>
</feature>
<dbReference type="EMBL" id="ML121539">
    <property type="protein sequence ID" value="RPB24976.1"/>
    <property type="molecule type" value="Genomic_DNA"/>
</dbReference>
<reference evidence="9 10" key="1">
    <citation type="journal article" date="2018" name="Nat. Ecol. Evol.">
        <title>Pezizomycetes genomes reveal the molecular basis of ectomycorrhizal truffle lifestyle.</title>
        <authorList>
            <person name="Murat C."/>
            <person name="Payen T."/>
            <person name="Noel B."/>
            <person name="Kuo A."/>
            <person name="Morin E."/>
            <person name="Chen J."/>
            <person name="Kohler A."/>
            <person name="Krizsan K."/>
            <person name="Balestrini R."/>
            <person name="Da Silva C."/>
            <person name="Montanini B."/>
            <person name="Hainaut M."/>
            <person name="Levati E."/>
            <person name="Barry K.W."/>
            <person name="Belfiori B."/>
            <person name="Cichocki N."/>
            <person name="Clum A."/>
            <person name="Dockter R.B."/>
            <person name="Fauchery L."/>
            <person name="Guy J."/>
            <person name="Iotti M."/>
            <person name="Le Tacon F."/>
            <person name="Lindquist E.A."/>
            <person name="Lipzen A."/>
            <person name="Malagnac F."/>
            <person name="Mello A."/>
            <person name="Molinier V."/>
            <person name="Miyauchi S."/>
            <person name="Poulain J."/>
            <person name="Riccioni C."/>
            <person name="Rubini A."/>
            <person name="Sitrit Y."/>
            <person name="Splivallo R."/>
            <person name="Traeger S."/>
            <person name="Wang M."/>
            <person name="Zifcakova L."/>
            <person name="Wipf D."/>
            <person name="Zambonelli A."/>
            <person name="Paolocci F."/>
            <person name="Nowrousian M."/>
            <person name="Ottonello S."/>
            <person name="Baldrian P."/>
            <person name="Spatafora J.W."/>
            <person name="Henrissat B."/>
            <person name="Nagy L.G."/>
            <person name="Aury J.M."/>
            <person name="Wincker P."/>
            <person name="Grigoriev I.V."/>
            <person name="Bonfante P."/>
            <person name="Martin F.M."/>
        </authorList>
    </citation>
    <scope>NUCLEOTIDE SEQUENCE [LARGE SCALE GENOMIC DNA]</scope>
    <source>
        <strain evidence="9 10">ATCC MYA-4762</strain>
    </source>
</reference>
<evidence type="ECO:0000256" key="3">
    <source>
        <dbReference type="ARBA" id="ARBA00022692"/>
    </source>
</evidence>
<dbReference type="Pfam" id="PF05241">
    <property type="entry name" value="EBP"/>
    <property type="match status" value="1"/>
</dbReference>
<feature type="transmembrane region" description="Helical" evidence="7">
    <location>
        <begin position="20"/>
        <end position="42"/>
    </location>
</feature>
<feature type="transmembrane region" description="Helical" evidence="7">
    <location>
        <begin position="54"/>
        <end position="73"/>
    </location>
</feature>
<protein>
    <submittedName>
        <fullName evidence="9">Emopamil-binding protein</fullName>
    </submittedName>
</protein>
<evidence type="ECO:0000259" key="8">
    <source>
        <dbReference type="PROSITE" id="PS51751"/>
    </source>
</evidence>
<keyword evidence="10" id="KW-1185">Reference proteome</keyword>
<gene>
    <name evidence="9" type="ORF">L211DRAFT_132407</name>
</gene>
<evidence type="ECO:0000313" key="9">
    <source>
        <dbReference type="EMBL" id="RPB24976.1"/>
    </source>
</evidence>
<keyword evidence="3 6" id="KW-0812">Transmembrane</keyword>
<evidence type="ECO:0000256" key="4">
    <source>
        <dbReference type="ARBA" id="ARBA00022989"/>
    </source>
</evidence>
<feature type="transmembrane region" description="Helical" evidence="7">
    <location>
        <begin position="130"/>
        <end position="150"/>
    </location>
</feature>
<feature type="transmembrane region" description="Helical" evidence="7">
    <location>
        <begin position="209"/>
        <end position="228"/>
    </location>
</feature>
<comment type="similarity">
    <text evidence="2">Belongs to the EBP family.</text>
</comment>
<keyword evidence="4 6" id="KW-1133">Transmembrane helix</keyword>
<accession>A0A3N4LQ68</accession>
<name>A0A3N4LQ68_9PEZI</name>
<dbReference type="PANTHER" id="PTHR14207:SF1">
    <property type="entry name" value="EMOPAMIL-BINDING PROTEIN-LIKE"/>
    <property type="match status" value="1"/>
</dbReference>
<dbReference type="AlphaFoldDB" id="A0A3N4LQ68"/>
<dbReference type="PANTHER" id="PTHR14207">
    <property type="entry name" value="STEROL ISOMERASE"/>
    <property type="match status" value="1"/>
</dbReference>
<dbReference type="InterPro" id="IPR033118">
    <property type="entry name" value="EXPERA"/>
</dbReference>
<evidence type="ECO:0000256" key="2">
    <source>
        <dbReference type="ARBA" id="ARBA00008337"/>
    </source>
</evidence>
<dbReference type="STRING" id="1051890.A0A3N4LQ68"/>